<sequence length="86" mass="10224">MNENIQEALELWIDSGMAEPGRFEDAYQGYWSSFGEYLAEEIKYMQRDWPEEAVRYFDWDLYECDQLHSYTVCDAPNGGVYVFLDL</sequence>
<name>K0YN54_9ACTO</name>
<dbReference type="PATRIC" id="fig|883077.3.peg.1653"/>
<dbReference type="eggNOG" id="ENOG5031I9Q">
    <property type="taxonomic scope" value="Bacteria"/>
</dbReference>
<evidence type="ECO:0008006" key="3">
    <source>
        <dbReference type="Google" id="ProtNLM"/>
    </source>
</evidence>
<organism evidence="1 2">
    <name type="scientific">Schaalia turicensis ACS-279-V-Col4</name>
    <dbReference type="NCBI Taxonomy" id="883077"/>
    <lineage>
        <taxon>Bacteria</taxon>
        <taxon>Bacillati</taxon>
        <taxon>Actinomycetota</taxon>
        <taxon>Actinomycetes</taxon>
        <taxon>Actinomycetales</taxon>
        <taxon>Actinomycetaceae</taxon>
        <taxon>Schaalia</taxon>
    </lineage>
</organism>
<dbReference type="HOGENOM" id="CLU_2490862_0_0_11"/>
<proteinExistence type="predicted"/>
<comment type="caution">
    <text evidence="1">The sequence shown here is derived from an EMBL/GenBank/DDBJ whole genome shotgun (WGS) entry which is preliminary data.</text>
</comment>
<gene>
    <name evidence="1" type="ORF">HMPREF9241_01637</name>
</gene>
<dbReference type="EMBL" id="AGWQ01000009">
    <property type="protein sequence ID" value="EJZ85057.1"/>
    <property type="molecule type" value="Genomic_DNA"/>
</dbReference>
<keyword evidence="2" id="KW-1185">Reference proteome</keyword>
<evidence type="ECO:0000313" key="2">
    <source>
        <dbReference type="Proteomes" id="UP000003994"/>
    </source>
</evidence>
<dbReference type="Proteomes" id="UP000003994">
    <property type="component" value="Unassembled WGS sequence"/>
</dbReference>
<protein>
    <recommendedName>
        <fullName evidence="3">Antirestriction protein ArdA</fullName>
    </recommendedName>
</protein>
<dbReference type="AlphaFoldDB" id="K0YN54"/>
<evidence type="ECO:0000313" key="1">
    <source>
        <dbReference type="EMBL" id="EJZ85057.1"/>
    </source>
</evidence>
<reference evidence="1 2" key="1">
    <citation type="submission" date="2012-07" db="EMBL/GenBank/DDBJ databases">
        <title>The Genome Sequence of Actinomyces turicensis ACS-279-V-COL4.</title>
        <authorList>
            <consortium name="The Broad Institute Genome Sequencing Platform"/>
            <person name="Earl A."/>
            <person name="Ward D."/>
            <person name="Feldgarden M."/>
            <person name="Gevers D."/>
            <person name="Saerens B."/>
            <person name="Vaneechoutte M."/>
            <person name="Walker B."/>
            <person name="Young S.K."/>
            <person name="Zeng Q."/>
            <person name="Gargeya S."/>
            <person name="Fitzgerald M."/>
            <person name="Haas B."/>
            <person name="Abouelleil A."/>
            <person name="Alvarado L."/>
            <person name="Arachchi H.M."/>
            <person name="Berlin A."/>
            <person name="Chapman S.B."/>
            <person name="Goldberg J."/>
            <person name="Griggs A."/>
            <person name="Gujja S."/>
            <person name="Hansen M."/>
            <person name="Howarth C."/>
            <person name="Imamovic A."/>
            <person name="Larimer J."/>
            <person name="McCowen C."/>
            <person name="Montmayeur A."/>
            <person name="Murphy C."/>
            <person name="Neiman D."/>
            <person name="Pearson M."/>
            <person name="Priest M."/>
            <person name="Roberts A."/>
            <person name="Saif S."/>
            <person name="Shea T."/>
            <person name="Sisk P."/>
            <person name="Sykes S."/>
            <person name="Wortman J."/>
            <person name="Nusbaum C."/>
            <person name="Birren B."/>
        </authorList>
    </citation>
    <scope>NUCLEOTIDE SEQUENCE [LARGE SCALE GENOMIC DNA]</scope>
    <source>
        <strain evidence="1 2">ACS-279-V-Col4</strain>
    </source>
</reference>
<accession>K0YN54</accession>